<comment type="similarity">
    <text evidence="2">Belongs to the SURF6 family.</text>
</comment>
<dbReference type="InterPro" id="IPR029188">
    <property type="entry name" value="Rrp14_N"/>
</dbReference>
<feature type="compositionally biased region" description="Basic and acidic residues" evidence="4">
    <location>
        <begin position="56"/>
        <end position="73"/>
    </location>
</feature>
<evidence type="ECO:0000313" key="8">
    <source>
        <dbReference type="Proteomes" id="UP000054549"/>
    </source>
</evidence>
<feature type="compositionally biased region" description="Acidic residues" evidence="4">
    <location>
        <begin position="101"/>
        <end position="138"/>
    </location>
</feature>
<protein>
    <recommendedName>
        <fullName evidence="9">SURF6-domain-containing protein</fullName>
    </recommendedName>
</protein>
<keyword evidence="8" id="KW-1185">Reference proteome</keyword>
<feature type="compositionally biased region" description="Basic and acidic residues" evidence="4">
    <location>
        <begin position="330"/>
        <end position="347"/>
    </location>
</feature>
<gene>
    <name evidence="7" type="ORF">M378DRAFT_585001</name>
</gene>
<evidence type="ECO:0000259" key="5">
    <source>
        <dbReference type="Pfam" id="PF04935"/>
    </source>
</evidence>
<dbReference type="GO" id="GO:0042274">
    <property type="term" value="P:ribosomal small subunit biogenesis"/>
    <property type="evidence" value="ECO:0007669"/>
    <property type="project" value="TreeGrafter"/>
</dbReference>
<dbReference type="GO" id="GO:0003677">
    <property type="term" value="F:DNA binding"/>
    <property type="evidence" value="ECO:0007669"/>
    <property type="project" value="TreeGrafter"/>
</dbReference>
<evidence type="ECO:0000256" key="4">
    <source>
        <dbReference type="SAM" id="MobiDB-lite"/>
    </source>
</evidence>
<feature type="domain" description="Ribosomal RNA-processing protein 14/surfeit locus protein 6 C-terminal" evidence="5">
    <location>
        <begin position="186"/>
        <end position="376"/>
    </location>
</feature>
<dbReference type="PANTHER" id="PTHR14369">
    <property type="entry name" value="SURFEIT LOCUS PROTEIN 6"/>
    <property type="match status" value="1"/>
</dbReference>
<evidence type="ECO:0000256" key="1">
    <source>
        <dbReference type="ARBA" id="ARBA00004123"/>
    </source>
</evidence>
<dbReference type="Pfam" id="PF15459">
    <property type="entry name" value="RRP14"/>
    <property type="match status" value="1"/>
</dbReference>
<dbReference type="STRING" id="946122.A0A0C2WRU5"/>
<evidence type="ECO:0008006" key="9">
    <source>
        <dbReference type="Google" id="ProtNLM"/>
    </source>
</evidence>
<evidence type="ECO:0000256" key="3">
    <source>
        <dbReference type="ARBA" id="ARBA00023242"/>
    </source>
</evidence>
<dbReference type="OrthoDB" id="444809at2759"/>
<dbReference type="HOGENOM" id="CLU_029148_1_0_1"/>
<dbReference type="GO" id="GO:0042273">
    <property type="term" value="P:ribosomal large subunit biogenesis"/>
    <property type="evidence" value="ECO:0007669"/>
    <property type="project" value="TreeGrafter"/>
</dbReference>
<dbReference type="EMBL" id="KN818249">
    <property type="protein sequence ID" value="KIL64397.1"/>
    <property type="molecule type" value="Genomic_DNA"/>
</dbReference>
<organism evidence="7 8">
    <name type="scientific">Amanita muscaria (strain Koide BX008)</name>
    <dbReference type="NCBI Taxonomy" id="946122"/>
    <lineage>
        <taxon>Eukaryota</taxon>
        <taxon>Fungi</taxon>
        <taxon>Dikarya</taxon>
        <taxon>Basidiomycota</taxon>
        <taxon>Agaricomycotina</taxon>
        <taxon>Agaricomycetes</taxon>
        <taxon>Agaricomycetidae</taxon>
        <taxon>Agaricales</taxon>
        <taxon>Pluteineae</taxon>
        <taxon>Amanitaceae</taxon>
        <taxon>Amanita</taxon>
    </lineage>
</organism>
<feature type="region of interest" description="Disordered" evidence="4">
    <location>
        <begin position="260"/>
        <end position="401"/>
    </location>
</feature>
<dbReference type="Pfam" id="PF04935">
    <property type="entry name" value="SURF6"/>
    <property type="match status" value="1"/>
</dbReference>
<dbReference type="AlphaFoldDB" id="A0A0C2WRU5"/>
<proteinExistence type="inferred from homology"/>
<evidence type="ECO:0000259" key="6">
    <source>
        <dbReference type="Pfam" id="PF15459"/>
    </source>
</evidence>
<evidence type="ECO:0000313" key="7">
    <source>
        <dbReference type="EMBL" id="KIL64397.1"/>
    </source>
</evidence>
<comment type="subcellular location">
    <subcellularLocation>
        <location evidence="1">Nucleus</location>
    </subcellularLocation>
</comment>
<feature type="domain" description="Ribosomal RNA-processing protein 14 N-terminal" evidence="6">
    <location>
        <begin position="11"/>
        <end position="72"/>
    </location>
</feature>
<feature type="compositionally biased region" description="Basic residues" evidence="4">
    <location>
        <begin position="161"/>
        <end position="172"/>
    </location>
</feature>
<evidence type="ECO:0000256" key="2">
    <source>
        <dbReference type="ARBA" id="ARBA00005904"/>
    </source>
</evidence>
<keyword evidence="3" id="KW-0539">Nucleus</keyword>
<feature type="compositionally biased region" description="Basic and acidic residues" evidence="4">
    <location>
        <begin position="179"/>
        <end position="224"/>
    </location>
</feature>
<feature type="compositionally biased region" description="Basic and acidic residues" evidence="4">
    <location>
        <begin position="281"/>
        <end position="323"/>
    </location>
</feature>
<dbReference type="GO" id="GO:0003723">
    <property type="term" value="F:RNA binding"/>
    <property type="evidence" value="ECO:0007669"/>
    <property type="project" value="TreeGrafter"/>
</dbReference>
<dbReference type="InterPro" id="IPR007019">
    <property type="entry name" value="SURF6"/>
</dbReference>
<dbReference type="Proteomes" id="UP000054549">
    <property type="component" value="Unassembled WGS sequence"/>
</dbReference>
<dbReference type="InParanoid" id="A0A0C2WRU5"/>
<dbReference type="InterPro" id="IPR029190">
    <property type="entry name" value="Rrp14/SURF6_C"/>
</dbReference>
<sequence>MCTPLSVLRDSLEKHNETFESLLKLIPAKYYLPQDHEQSASKYQKHSKNTKAPKQAIKEASKKAKKAKLDPENNKSVLDLQQEAAEEEAKAKHKGKQKADEEGEEDGVSENSPDEDGEMDLSVDVEMDDVEESDEGEEQQQQQQDDIVPMPESGGIEELRKKLHARMAKLRRVNNGGEAADKDGLLEERRRQRAAMRERRRKELREKKRREAEMKSKKTKDKGPQTKVAQTQLLVPDAKSQNQGPQAQYTNVTFSSLAGAPKKGQQFKTTSDPKQALEQLASRKEKLTSMPEEKRKTIEEKEKWAKAEAKMDGVKIRDDEGRLKKAAKRKDKEKAKSKKAWEERKEQVTASMAAKQKKRTDNIAMRNERRKDKGKKPKARPGFEGKSFGKGKLKQKPSGNK</sequence>
<name>A0A0C2WRU5_AMAMK</name>
<dbReference type="GO" id="GO:0005730">
    <property type="term" value="C:nucleolus"/>
    <property type="evidence" value="ECO:0007669"/>
    <property type="project" value="TreeGrafter"/>
</dbReference>
<feature type="region of interest" description="Disordered" evidence="4">
    <location>
        <begin position="36"/>
        <end position="228"/>
    </location>
</feature>
<reference evidence="7 8" key="1">
    <citation type="submission" date="2014-04" db="EMBL/GenBank/DDBJ databases">
        <title>Evolutionary Origins and Diversification of the Mycorrhizal Mutualists.</title>
        <authorList>
            <consortium name="DOE Joint Genome Institute"/>
            <consortium name="Mycorrhizal Genomics Consortium"/>
            <person name="Kohler A."/>
            <person name="Kuo A."/>
            <person name="Nagy L.G."/>
            <person name="Floudas D."/>
            <person name="Copeland A."/>
            <person name="Barry K.W."/>
            <person name="Cichocki N."/>
            <person name="Veneault-Fourrey C."/>
            <person name="LaButti K."/>
            <person name="Lindquist E.A."/>
            <person name="Lipzen A."/>
            <person name="Lundell T."/>
            <person name="Morin E."/>
            <person name="Murat C."/>
            <person name="Riley R."/>
            <person name="Ohm R."/>
            <person name="Sun H."/>
            <person name="Tunlid A."/>
            <person name="Henrissat B."/>
            <person name="Grigoriev I.V."/>
            <person name="Hibbett D.S."/>
            <person name="Martin F."/>
        </authorList>
    </citation>
    <scope>NUCLEOTIDE SEQUENCE [LARGE SCALE GENOMIC DNA]</scope>
    <source>
        <strain evidence="7 8">Koide BX008</strain>
    </source>
</reference>
<accession>A0A0C2WRU5</accession>
<dbReference type="PANTHER" id="PTHR14369:SF0">
    <property type="entry name" value="SURFEIT LOCUS PROTEIN 6"/>
    <property type="match status" value="1"/>
</dbReference>